<evidence type="ECO:0000313" key="4">
    <source>
        <dbReference type="EMBL" id="MCC2119520.1"/>
    </source>
</evidence>
<dbReference type="RefSeq" id="WP_022312032.1">
    <property type="nucleotide sequence ID" value="NZ_JAJEPV010000015.1"/>
</dbReference>
<reference evidence="4 5" key="1">
    <citation type="submission" date="2021-10" db="EMBL/GenBank/DDBJ databases">
        <title>Anaerobic single-cell dispensing facilitates the cultivation of human gut bacteria.</title>
        <authorList>
            <person name="Afrizal A."/>
        </authorList>
    </citation>
    <scope>NUCLEOTIDE SEQUENCE [LARGE SCALE GENOMIC DNA]</scope>
    <source>
        <strain evidence="4 5">CLA-AA-H273</strain>
    </source>
</reference>
<comment type="similarity">
    <text evidence="1 2">Belongs to the metallophosphoesterase superfamily. YfcE family.</text>
</comment>
<evidence type="ECO:0000313" key="5">
    <source>
        <dbReference type="Proteomes" id="UP001197795"/>
    </source>
</evidence>
<comment type="caution">
    <text evidence="4">The sequence shown here is derived from an EMBL/GenBank/DDBJ whole genome shotgun (WGS) entry which is preliminary data.</text>
</comment>
<dbReference type="InterPro" id="IPR000979">
    <property type="entry name" value="Phosphodiesterase_MJ0936/Vps29"/>
</dbReference>
<dbReference type="EMBL" id="JAJEPV010000015">
    <property type="protein sequence ID" value="MCC2119520.1"/>
    <property type="molecule type" value="Genomic_DNA"/>
</dbReference>
<dbReference type="Gene3D" id="3.60.21.10">
    <property type="match status" value="1"/>
</dbReference>
<accession>A0AAE3D845</accession>
<name>A0AAE3D845_9FIRM</name>
<evidence type="ECO:0000256" key="1">
    <source>
        <dbReference type="ARBA" id="ARBA00008950"/>
    </source>
</evidence>
<evidence type="ECO:0000256" key="2">
    <source>
        <dbReference type="RuleBase" id="RU362039"/>
    </source>
</evidence>
<dbReference type="GO" id="GO:0016787">
    <property type="term" value="F:hydrolase activity"/>
    <property type="evidence" value="ECO:0007669"/>
    <property type="project" value="UniProtKB-UniRule"/>
</dbReference>
<dbReference type="AlphaFoldDB" id="A0AAE3D845"/>
<feature type="domain" description="Calcineurin-like phosphoesterase" evidence="3">
    <location>
        <begin position="1"/>
        <end position="147"/>
    </location>
</feature>
<organism evidence="4 5">
    <name type="scientific">Waltera acetigignens</name>
    <dbReference type="NCBI Taxonomy" id="2981769"/>
    <lineage>
        <taxon>Bacteria</taxon>
        <taxon>Bacillati</taxon>
        <taxon>Bacillota</taxon>
        <taxon>Clostridia</taxon>
        <taxon>Lachnospirales</taxon>
        <taxon>Lachnospiraceae</taxon>
        <taxon>Waltera</taxon>
    </lineage>
</organism>
<dbReference type="EC" id="3.1.4.-" evidence="2"/>
<protein>
    <recommendedName>
        <fullName evidence="2">Phosphoesterase</fullName>
        <ecNumber evidence="2">3.1.4.-</ecNumber>
    </recommendedName>
</protein>
<evidence type="ECO:0000259" key="3">
    <source>
        <dbReference type="Pfam" id="PF12850"/>
    </source>
</evidence>
<keyword evidence="5" id="KW-1185">Reference proteome</keyword>
<dbReference type="InterPro" id="IPR029052">
    <property type="entry name" value="Metallo-depent_PP-like"/>
</dbReference>
<sequence>MKILIVSDTHKKNENYFKVLEMHHPDMVIHCGDAEGSEYALSSAAECPVYIVLGNNDFFSDLPREITLDIGSYKVWVTHGHNYYVSMGNETIKKEAIDRGVDIVLYGHTHRPVIDIDDDIIAVNPGSLSYPRQEGRQPSYAIMEIDRRGKVHFTIAYLRQ</sequence>
<dbReference type="Proteomes" id="UP001197795">
    <property type="component" value="Unassembled WGS sequence"/>
</dbReference>
<gene>
    <name evidence="4" type="ORF">LKD75_07925</name>
</gene>
<dbReference type="Pfam" id="PF12850">
    <property type="entry name" value="Metallophos_2"/>
    <property type="match status" value="1"/>
</dbReference>
<dbReference type="PANTHER" id="PTHR11124">
    <property type="entry name" value="VACUOLAR SORTING PROTEIN VPS29"/>
    <property type="match status" value="1"/>
</dbReference>
<comment type="cofactor">
    <cofactor evidence="2">
        <name>a divalent metal cation</name>
        <dbReference type="ChEBI" id="CHEBI:60240"/>
    </cofactor>
</comment>
<dbReference type="NCBIfam" id="TIGR00040">
    <property type="entry name" value="yfcE"/>
    <property type="match status" value="1"/>
</dbReference>
<dbReference type="InterPro" id="IPR024654">
    <property type="entry name" value="Calcineurin-like_PHP_lpxH"/>
</dbReference>
<dbReference type="GO" id="GO:0046872">
    <property type="term" value="F:metal ion binding"/>
    <property type="evidence" value="ECO:0007669"/>
    <property type="project" value="UniProtKB-KW"/>
</dbReference>
<dbReference type="SUPFAM" id="SSF56300">
    <property type="entry name" value="Metallo-dependent phosphatases"/>
    <property type="match status" value="1"/>
</dbReference>
<keyword evidence="2" id="KW-0479">Metal-binding</keyword>
<proteinExistence type="inferred from homology"/>